<dbReference type="InParanoid" id="D1C298"/>
<evidence type="ECO:0008006" key="5">
    <source>
        <dbReference type="Google" id="ProtNLM"/>
    </source>
</evidence>
<dbReference type="STRING" id="479434.Sthe_0928"/>
<gene>
    <name evidence="3" type="ordered locus">Sthe_0928</name>
</gene>
<keyword evidence="1" id="KW-1133">Transmembrane helix</keyword>
<dbReference type="KEGG" id="sti:Sthe_0928"/>
<evidence type="ECO:0000313" key="4">
    <source>
        <dbReference type="Proteomes" id="UP000002027"/>
    </source>
</evidence>
<dbReference type="RefSeq" id="WP_012871412.1">
    <property type="nucleotide sequence ID" value="NC_013523.1"/>
</dbReference>
<feature type="chain" id="PRO_5003021889" description="LPXTG-motif cell wall anchor domain protein" evidence="2">
    <location>
        <begin position="47"/>
        <end position="249"/>
    </location>
</feature>
<evidence type="ECO:0000313" key="3">
    <source>
        <dbReference type="EMBL" id="ACZ38365.1"/>
    </source>
</evidence>
<keyword evidence="2" id="KW-0732">Signal</keyword>
<dbReference type="HOGENOM" id="CLU_1115211_0_0_0"/>
<feature type="signal peptide" evidence="2">
    <location>
        <begin position="1"/>
        <end position="46"/>
    </location>
</feature>
<feature type="transmembrane region" description="Helical" evidence="1">
    <location>
        <begin position="221"/>
        <end position="240"/>
    </location>
</feature>
<keyword evidence="1" id="KW-0812">Transmembrane</keyword>
<dbReference type="OrthoDB" id="166731at2"/>
<reference evidence="4" key="1">
    <citation type="submission" date="2009-11" db="EMBL/GenBank/DDBJ databases">
        <title>The complete chromosome 1 of Sphaerobacter thermophilus DSM 20745.</title>
        <authorList>
            <person name="Lucas S."/>
            <person name="Copeland A."/>
            <person name="Lapidus A."/>
            <person name="Glavina del Rio T."/>
            <person name="Dalin E."/>
            <person name="Tice H."/>
            <person name="Bruce D."/>
            <person name="Goodwin L."/>
            <person name="Pitluck S."/>
            <person name="Kyrpides N."/>
            <person name="Mavromatis K."/>
            <person name="Ivanova N."/>
            <person name="Mikhailova N."/>
            <person name="LaButti K.M."/>
            <person name="Clum A."/>
            <person name="Sun H.I."/>
            <person name="Brettin T."/>
            <person name="Detter J.C."/>
            <person name="Han C."/>
            <person name="Larimer F."/>
            <person name="Land M."/>
            <person name="Hauser L."/>
            <person name="Markowitz V."/>
            <person name="Cheng J.F."/>
            <person name="Hugenholtz P."/>
            <person name="Woyke T."/>
            <person name="Wu D."/>
            <person name="Steenblock K."/>
            <person name="Schneider S."/>
            <person name="Pukall R."/>
            <person name="Goeker M."/>
            <person name="Klenk H.P."/>
            <person name="Eisen J.A."/>
        </authorList>
    </citation>
    <scope>NUCLEOTIDE SEQUENCE [LARGE SCALE GENOMIC DNA]</scope>
    <source>
        <strain evidence="4">ATCC 49802 / DSM 20745 / S 6022</strain>
    </source>
</reference>
<name>D1C298_SPHTD</name>
<accession>D1C298</accession>
<dbReference type="eggNOG" id="COG1657">
    <property type="taxonomic scope" value="Bacteria"/>
</dbReference>
<dbReference type="AlphaFoldDB" id="D1C298"/>
<sequence>MSTDTILPPGRRGSGRPGVMLSTRVLGALAALAMLAALVFSPRAAAADTNAAGLVVRHGDGRLVYVYVEFTEPELTGMELLTRSGLATEVTTFSGLGSAVCSLDGEGCPSDDCFCQSDDNPSYYWQYLSLTPDGTWNLQMNGPDNRTVRDGDVDGWSWAADDPQLPAISIDEIARLNGVDGQGAGDGAEPRVLAVEVDPSGQVTTRTAQPEEDDGSMPTTYLAFGALLIAAAGVAMVTVLRRRRSGSQA</sequence>
<dbReference type="SUPFAM" id="SSF89372">
    <property type="entry name" value="Fucose-specific lectin"/>
    <property type="match status" value="1"/>
</dbReference>
<protein>
    <recommendedName>
        <fullName evidence="5">LPXTG-motif cell wall anchor domain protein</fullName>
    </recommendedName>
</protein>
<proteinExistence type="predicted"/>
<reference evidence="3 4" key="2">
    <citation type="journal article" date="2010" name="Stand. Genomic Sci.">
        <title>Complete genome sequence of Desulfohalobium retbaense type strain (HR(100)).</title>
        <authorList>
            <person name="Spring S."/>
            <person name="Nolan M."/>
            <person name="Lapidus A."/>
            <person name="Glavina Del Rio T."/>
            <person name="Copeland A."/>
            <person name="Tice H."/>
            <person name="Cheng J.F."/>
            <person name="Lucas S."/>
            <person name="Land M."/>
            <person name="Chen F."/>
            <person name="Bruce D."/>
            <person name="Goodwin L."/>
            <person name="Pitluck S."/>
            <person name="Ivanova N."/>
            <person name="Mavromatis K."/>
            <person name="Mikhailova N."/>
            <person name="Pati A."/>
            <person name="Chen A."/>
            <person name="Palaniappan K."/>
            <person name="Hauser L."/>
            <person name="Chang Y.J."/>
            <person name="Jeffries C.D."/>
            <person name="Munk C."/>
            <person name="Kiss H."/>
            <person name="Chain P."/>
            <person name="Han C."/>
            <person name="Brettin T."/>
            <person name="Detter J.C."/>
            <person name="Schuler E."/>
            <person name="Goker M."/>
            <person name="Rohde M."/>
            <person name="Bristow J."/>
            <person name="Eisen J.A."/>
            <person name="Markowitz V."/>
            <person name="Hugenholtz P."/>
            <person name="Kyrpides N.C."/>
            <person name="Klenk H.P."/>
        </authorList>
    </citation>
    <scope>NUCLEOTIDE SEQUENCE [LARGE SCALE GENOMIC DNA]</scope>
    <source>
        <strain evidence="4">ATCC 49802 / DSM 20745 / S 6022</strain>
    </source>
</reference>
<organism evidence="3 4">
    <name type="scientific">Sphaerobacter thermophilus (strain ATCC 49802 / DSM 20745 / KCCM 41009 / NCIMB 13125 / S 6022)</name>
    <dbReference type="NCBI Taxonomy" id="479434"/>
    <lineage>
        <taxon>Bacteria</taxon>
        <taxon>Pseudomonadati</taxon>
        <taxon>Thermomicrobiota</taxon>
        <taxon>Thermomicrobia</taxon>
        <taxon>Sphaerobacterales</taxon>
        <taxon>Sphaerobacterineae</taxon>
        <taxon>Sphaerobacteraceae</taxon>
        <taxon>Sphaerobacter</taxon>
    </lineage>
</organism>
<keyword evidence="1" id="KW-0472">Membrane</keyword>
<dbReference type="Proteomes" id="UP000002027">
    <property type="component" value="Chromosome 1"/>
</dbReference>
<evidence type="ECO:0000256" key="1">
    <source>
        <dbReference type="SAM" id="Phobius"/>
    </source>
</evidence>
<keyword evidence="4" id="KW-1185">Reference proteome</keyword>
<dbReference type="EMBL" id="CP001823">
    <property type="protein sequence ID" value="ACZ38365.1"/>
    <property type="molecule type" value="Genomic_DNA"/>
</dbReference>
<evidence type="ECO:0000256" key="2">
    <source>
        <dbReference type="SAM" id="SignalP"/>
    </source>
</evidence>